<keyword evidence="1" id="KW-0732">Signal</keyword>
<feature type="domain" description="Secretion system C-terminal sorting" evidence="2">
    <location>
        <begin position="587"/>
        <end position="663"/>
    </location>
</feature>
<accession>A0ABT9B563</accession>
<evidence type="ECO:0000313" key="4">
    <source>
        <dbReference type="Proteomes" id="UP001176429"/>
    </source>
</evidence>
<feature type="signal peptide" evidence="1">
    <location>
        <begin position="1"/>
        <end position="29"/>
    </location>
</feature>
<dbReference type="Proteomes" id="UP001176429">
    <property type="component" value="Unassembled WGS sequence"/>
</dbReference>
<dbReference type="InterPro" id="IPR052918">
    <property type="entry name" value="Motility_Chemotaxis_Reg"/>
</dbReference>
<dbReference type="PANTHER" id="PTHR35580:SF1">
    <property type="entry name" value="PHYTASE-LIKE DOMAIN-CONTAINING PROTEIN"/>
    <property type="match status" value="1"/>
</dbReference>
<dbReference type="RefSeq" id="WP_305004680.1">
    <property type="nucleotide sequence ID" value="NZ_JAUQSY010000001.1"/>
</dbReference>
<name>A0ABT9B563_9BACT</name>
<dbReference type="InterPro" id="IPR013783">
    <property type="entry name" value="Ig-like_fold"/>
</dbReference>
<dbReference type="EMBL" id="JAUQSY010000001">
    <property type="protein sequence ID" value="MDO7873365.1"/>
    <property type="molecule type" value="Genomic_DNA"/>
</dbReference>
<sequence>MKLLVTTVRRVLLMLGAMLGTMAASRAQAPTWQMLVTSTQVPGNPCTITDTATDSLGNVFVTGYFGSTMTLGAFSQTTLGAYDAFVAKWSPTAQAFVWVVQVGSPSGERPQALAVQGSHVYLAGYIENALIVGTMSFAGVLVPMGRDDRTFLTRIDDLGSSARCVWGQLIPSTSVVDASHLLVQGTTLYLSGSFGGTATFGSQQLTTAGGRDIFVTKMRDTGTAADYEWVVAAGNTGYETCTGLARNGSSLYLGGSFNSPALTLGTTTLALTGAYDGFVAKLNDLGSTATWQWARPLTGAGRETINTLTAQGNTIYAGGAFTDFPLTVGPHTLANAGGTRAFLLKMTDTGPGSTVAWALAPGGASTGGVQALLATDSTLYVAGTCQGAGPVIGLDTLSSSVGYNTFVTRLHDGVAGPYYQWTQQAGNPTTAAPSSLSLVNNQLYVGGSTQAGALFGPHTVPSVGSVGKAFLAMLGVGTVLQPRLAALLPSQGAVGSYLTIEGSNLQGALRITFAGPGSPSAGPGFVVNAAGTVIQNVEVPAGAASGPVMVTTPRGVVSALTYTVLAGGTGPLATAAPAAPAHLGLLPNPAHGRATVLLPATPGSDFPATITLLDALGRMVRAETVALGAGATRHALDLAGLTPGLYLVRLTANGTTATQRLVVE</sequence>
<dbReference type="PANTHER" id="PTHR35580">
    <property type="entry name" value="CELL SURFACE GLYCOPROTEIN (S-LAYER PROTEIN)-LIKE PROTEIN"/>
    <property type="match status" value="1"/>
</dbReference>
<dbReference type="Pfam" id="PF18962">
    <property type="entry name" value="Por_Secre_tail"/>
    <property type="match status" value="1"/>
</dbReference>
<keyword evidence="4" id="KW-1185">Reference proteome</keyword>
<evidence type="ECO:0000259" key="2">
    <source>
        <dbReference type="Pfam" id="PF18962"/>
    </source>
</evidence>
<dbReference type="Gene3D" id="2.60.40.10">
    <property type="entry name" value="Immunoglobulins"/>
    <property type="match status" value="1"/>
</dbReference>
<evidence type="ECO:0000313" key="3">
    <source>
        <dbReference type="EMBL" id="MDO7873365.1"/>
    </source>
</evidence>
<organism evidence="3 4">
    <name type="scientific">Hymenobacter aranciens</name>
    <dbReference type="NCBI Taxonomy" id="3063996"/>
    <lineage>
        <taxon>Bacteria</taxon>
        <taxon>Pseudomonadati</taxon>
        <taxon>Bacteroidota</taxon>
        <taxon>Cytophagia</taxon>
        <taxon>Cytophagales</taxon>
        <taxon>Hymenobacteraceae</taxon>
        <taxon>Hymenobacter</taxon>
    </lineage>
</organism>
<comment type="caution">
    <text evidence="3">The sequence shown here is derived from an EMBL/GenBank/DDBJ whole genome shotgun (WGS) entry which is preliminary data.</text>
</comment>
<gene>
    <name evidence="3" type="ORF">Q5H93_01385</name>
</gene>
<evidence type="ECO:0000256" key="1">
    <source>
        <dbReference type="SAM" id="SignalP"/>
    </source>
</evidence>
<dbReference type="NCBIfam" id="TIGR04183">
    <property type="entry name" value="Por_Secre_tail"/>
    <property type="match status" value="1"/>
</dbReference>
<protein>
    <submittedName>
        <fullName evidence="3">T9SS type A sorting domain-containing protein</fullName>
    </submittedName>
</protein>
<feature type="chain" id="PRO_5045214947" evidence="1">
    <location>
        <begin position="30"/>
        <end position="664"/>
    </location>
</feature>
<reference evidence="3" key="1">
    <citation type="submission" date="2023-07" db="EMBL/GenBank/DDBJ databases">
        <authorList>
            <person name="Kim M.K."/>
        </authorList>
    </citation>
    <scope>NUCLEOTIDE SEQUENCE</scope>
    <source>
        <strain evidence="3">ASUV-10-1</strain>
    </source>
</reference>
<dbReference type="InterPro" id="IPR026444">
    <property type="entry name" value="Secre_tail"/>
</dbReference>
<proteinExistence type="predicted"/>